<keyword evidence="5" id="KW-0067">ATP-binding</keyword>
<protein>
    <recommendedName>
        <fullName evidence="2">valine--tRNA ligase</fullName>
        <ecNumber evidence="2">6.1.1.9</ecNumber>
    </recommendedName>
    <alternativeName>
        <fullName evidence="8">Valyl-tRNA synthetase</fullName>
    </alternativeName>
</protein>
<dbReference type="EMBL" id="CAJPVJ010022255">
    <property type="protein sequence ID" value="CAG2178194.1"/>
    <property type="molecule type" value="Genomic_DNA"/>
</dbReference>
<dbReference type="GO" id="GO:0002161">
    <property type="term" value="F:aminoacyl-tRNA deacylase activity"/>
    <property type="evidence" value="ECO:0007669"/>
    <property type="project" value="InterPro"/>
</dbReference>
<dbReference type="SUPFAM" id="SSF52374">
    <property type="entry name" value="Nucleotidylyl transferase"/>
    <property type="match status" value="1"/>
</dbReference>
<keyword evidence="7" id="KW-0030">Aminoacyl-tRNA synthetase</keyword>
<gene>
    <name evidence="11" type="ORF">ONB1V03_LOCUS17620</name>
</gene>
<evidence type="ECO:0000256" key="3">
    <source>
        <dbReference type="ARBA" id="ARBA00022598"/>
    </source>
</evidence>
<evidence type="ECO:0000256" key="8">
    <source>
        <dbReference type="ARBA" id="ARBA00029936"/>
    </source>
</evidence>
<keyword evidence="3" id="KW-0436">Ligase</keyword>
<dbReference type="Gene3D" id="3.40.50.620">
    <property type="entry name" value="HUPs"/>
    <property type="match status" value="1"/>
</dbReference>
<dbReference type="Pfam" id="PF13603">
    <property type="entry name" value="tRNA-synt_1_2"/>
    <property type="match status" value="1"/>
</dbReference>
<dbReference type="InterPro" id="IPR014729">
    <property type="entry name" value="Rossmann-like_a/b/a_fold"/>
</dbReference>
<comment type="similarity">
    <text evidence="1">Belongs to the class-I aminoacyl-tRNA synthetase family.</text>
</comment>
<dbReference type="PANTHER" id="PTHR11946:SF109">
    <property type="entry name" value="VALINE--TRNA LIGASE"/>
    <property type="match status" value="1"/>
</dbReference>
<dbReference type="Gene3D" id="3.90.740.10">
    <property type="entry name" value="Valyl/Leucyl/Isoleucyl-tRNA synthetase, editing domain"/>
    <property type="match status" value="1"/>
</dbReference>
<evidence type="ECO:0000259" key="10">
    <source>
        <dbReference type="Pfam" id="PF13603"/>
    </source>
</evidence>
<dbReference type="PRINTS" id="PR00986">
    <property type="entry name" value="TRNASYNTHVAL"/>
</dbReference>
<dbReference type="InterPro" id="IPR002303">
    <property type="entry name" value="Valyl-tRNA_ligase"/>
</dbReference>
<dbReference type="GO" id="GO:0005829">
    <property type="term" value="C:cytosol"/>
    <property type="evidence" value="ECO:0007669"/>
    <property type="project" value="TreeGrafter"/>
</dbReference>
<dbReference type="OrthoDB" id="629407at2759"/>
<keyword evidence="12" id="KW-1185">Reference proteome</keyword>
<dbReference type="SUPFAM" id="SSF50677">
    <property type="entry name" value="ValRS/IleRS/LeuRS editing domain"/>
    <property type="match status" value="1"/>
</dbReference>
<name>A0A7R9ML43_9ACAR</name>
<feature type="non-terminal residue" evidence="11">
    <location>
        <position position="491"/>
    </location>
</feature>
<dbReference type="PANTHER" id="PTHR11946">
    <property type="entry name" value="VALYL-TRNA SYNTHETASES"/>
    <property type="match status" value="1"/>
</dbReference>
<dbReference type="GO" id="GO:0006438">
    <property type="term" value="P:valyl-tRNA aminoacylation"/>
    <property type="evidence" value="ECO:0007669"/>
    <property type="project" value="InterPro"/>
</dbReference>
<evidence type="ECO:0000313" key="11">
    <source>
        <dbReference type="EMBL" id="CAD7661058.1"/>
    </source>
</evidence>
<dbReference type="Gene3D" id="1.10.730.10">
    <property type="entry name" value="Isoleucyl-tRNA Synthetase, Domain 1"/>
    <property type="match status" value="1"/>
</dbReference>
<dbReference type="GO" id="GO:0005524">
    <property type="term" value="F:ATP binding"/>
    <property type="evidence" value="ECO:0007669"/>
    <property type="project" value="UniProtKB-KW"/>
</dbReference>
<evidence type="ECO:0000256" key="6">
    <source>
        <dbReference type="ARBA" id="ARBA00022917"/>
    </source>
</evidence>
<accession>A0A7R9ML43</accession>
<dbReference type="AlphaFoldDB" id="A0A7R9ML43"/>
<keyword evidence="6" id="KW-0648">Protein biosynthesis</keyword>
<proteinExistence type="inferred from homology"/>
<dbReference type="Pfam" id="PF00133">
    <property type="entry name" value="tRNA-synt_1"/>
    <property type="match status" value="1"/>
</dbReference>
<dbReference type="Proteomes" id="UP000728032">
    <property type="component" value="Unassembled WGS sequence"/>
</dbReference>
<dbReference type="EMBL" id="OC937080">
    <property type="protein sequence ID" value="CAD7661058.1"/>
    <property type="molecule type" value="Genomic_DNA"/>
</dbReference>
<evidence type="ECO:0000313" key="12">
    <source>
        <dbReference type="Proteomes" id="UP000728032"/>
    </source>
</evidence>
<evidence type="ECO:0000256" key="4">
    <source>
        <dbReference type="ARBA" id="ARBA00022741"/>
    </source>
</evidence>
<feature type="domain" description="Aminoacyl-tRNA synthetase class Ia" evidence="9">
    <location>
        <begin position="167"/>
        <end position="429"/>
    </location>
</feature>
<evidence type="ECO:0000256" key="5">
    <source>
        <dbReference type="ARBA" id="ARBA00022840"/>
    </source>
</evidence>
<organism evidence="11">
    <name type="scientific">Oppiella nova</name>
    <dbReference type="NCBI Taxonomy" id="334625"/>
    <lineage>
        <taxon>Eukaryota</taxon>
        <taxon>Metazoa</taxon>
        <taxon>Ecdysozoa</taxon>
        <taxon>Arthropoda</taxon>
        <taxon>Chelicerata</taxon>
        <taxon>Arachnida</taxon>
        <taxon>Acari</taxon>
        <taxon>Acariformes</taxon>
        <taxon>Sarcoptiformes</taxon>
        <taxon>Oribatida</taxon>
        <taxon>Brachypylina</taxon>
        <taxon>Oppioidea</taxon>
        <taxon>Oppiidae</taxon>
        <taxon>Oppiella</taxon>
    </lineage>
</organism>
<dbReference type="InterPro" id="IPR025709">
    <property type="entry name" value="Leu_tRNA-synth_edit"/>
</dbReference>
<dbReference type="InterPro" id="IPR002300">
    <property type="entry name" value="aa-tRNA-synth_Ia"/>
</dbReference>
<feature type="domain" description="Leucyl-tRNA synthetase editing" evidence="10">
    <location>
        <begin position="43"/>
        <end position="101"/>
    </location>
</feature>
<sequence>NYPLDGTDPSAVIPVATTRLETIVGDVAIAVHPEDSRYQHVVGRHAVHPFTGRRMPIVADRSVRPELGTGAVKITPAHSVFDYALAERHSLPALDVFDSEGRLHCPDAPEFTGLHRFEAKDVVRRALESRGLYVSCEPHRQSIPVCHRSGDLIESRLLSQWFLKCDKQRVLAQFVVNRDEMSAPDERQWRELSETVAPEDRHLSIVPPNYRNVWKDWFSRWEDWCISRQIYWGHRIPAYNVIIDGMPTDDWIAAKSDTEALAIARNNYPSREVMVRQDPDVLDTWFSSALLPLTVNGWPERDLRDTTDPYFPLSLMETGHDIIFFWVSRMVVLSLALTDRLPFRRVLLHGMVCDGNGKKMSKTRGNAIDPLDMIDGISLADLKAKTRRHLESGLLSNKELDVALRQLSGKFPKGVVSCGADALRYSLLELEFKAENVAFDGYRVFKNRNFCNKMYQTVRYLAQHVDSGFTVDRDVLAVSVIDSHYEVPHLI</sequence>
<keyword evidence="4" id="KW-0547">Nucleotide-binding</keyword>
<evidence type="ECO:0000256" key="2">
    <source>
        <dbReference type="ARBA" id="ARBA00013169"/>
    </source>
</evidence>
<dbReference type="EC" id="6.1.1.9" evidence="2"/>
<evidence type="ECO:0000259" key="9">
    <source>
        <dbReference type="Pfam" id="PF00133"/>
    </source>
</evidence>
<evidence type="ECO:0000256" key="1">
    <source>
        <dbReference type="ARBA" id="ARBA00005594"/>
    </source>
</evidence>
<evidence type="ECO:0000256" key="7">
    <source>
        <dbReference type="ARBA" id="ARBA00023146"/>
    </source>
</evidence>
<dbReference type="InterPro" id="IPR009008">
    <property type="entry name" value="Val/Leu/Ile-tRNA-synth_edit"/>
</dbReference>
<reference evidence="11" key="1">
    <citation type="submission" date="2020-11" db="EMBL/GenBank/DDBJ databases">
        <authorList>
            <person name="Tran Van P."/>
        </authorList>
    </citation>
    <scope>NUCLEOTIDE SEQUENCE</scope>
</reference>
<dbReference type="GO" id="GO:0004832">
    <property type="term" value="F:valine-tRNA ligase activity"/>
    <property type="evidence" value="ECO:0007669"/>
    <property type="project" value="UniProtKB-EC"/>
</dbReference>